<dbReference type="RefSeq" id="WP_028372418.1">
    <property type="nucleotide sequence ID" value="NZ_CAAAJD010000004.1"/>
</dbReference>
<comment type="caution">
    <text evidence="2">The sequence shown here is derived from an EMBL/GenBank/DDBJ whole genome shotgun (WGS) entry which is preliminary data.</text>
</comment>
<keyword evidence="1" id="KW-0472">Membrane</keyword>
<organism evidence="2 3">
    <name type="scientific">Legionella lansingensis</name>
    <dbReference type="NCBI Taxonomy" id="45067"/>
    <lineage>
        <taxon>Bacteria</taxon>
        <taxon>Pseudomonadati</taxon>
        <taxon>Pseudomonadota</taxon>
        <taxon>Gammaproteobacteria</taxon>
        <taxon>Legionellales</taxon>
        <taxon>Legionellaceae</taxon>
        <taxon>Legionella</taxon>
    </lineage>
</organism>
<reference evidence="2 3" key="1">
    <citation type="submission" date="2015-11" db="EMBL/GenBank/DDBJ databases">
        <title>Genomic analysis of 38 Legionella species identifies large and diverse effector repertoires.</title>
        <authorList>
            <person name="Burstein D."/>
            <person name="Amaro F."/>
            <person name="Zusman T."/>
            <person name="Lifshitz Z."/>
            <person name="Cohen O."/>
            <person name="Gilbert J.A."/>
            <person name="Pupko T."/>
            <person name="Shuman H.A."/>
            <person name="Segal G."/>
        </authorList>
    </citation>
    <scope>NUCLEOTIDE SEQUENCE [LARGE SCALE GENOMIC DNA]</scope>
    <source>
        <strain evidence="2 3">ATCC 49751</strain>
    </source>
</reference>
<dbReference type="PATRIC" id="fig|45067.4.peg.2416"/>
<accession>A0A0W0VF61</accession>
<feature type="transmembrane region" description="Helical" evidence="1">
    <location>
        <begin position="604"/>
        <end position="625"/>
    </location>
</feature>
<gene>
    <name evidence="2" type="ORF">Llan_2302</name>
</gene>
<name>A0A0W0VF61_9GAMM</name>
<keyword evidence="3" id="KW-1185">Reference proteome</keyword>
<sequence>MRSEYHHVDYRPMPSQSRFGLVFGVLHNEACYTPEELEYRARVLRARASSGLDSDLLQTSNSWFSSNQDAAFVNINEQSWFFSAEYQPREGITTEAFHIPLIESQRLHWPELGTMTRVIGDYLLLRNSNLAADHLNQPMNYVLLDVVQMLNRLSKIENPEHVANQLQLLHNYLRAVEIHTSPTIGSDRLFLADCRRTFERHQTKIENQIHSRQLKAQIHKVQQQLTQVAELRHTVLHFALIDQPVNAHPYWEHFASHQPQLNSKAEFPTLAAKNCATHHADEVTKIDEKNTEHKLVALELSAKTLDHCQDFKFVDNLPGTVKKAYSDSLVDLQEILRFQGILDQLQQLFDQAGEVFTIIQFREQMLGLLQNIEKFIQDSHQTIVQVLEANANIYHQSIQAKQDLQWWEKLLTDRQKKIDDFINNQDNLARFDVTLPDLHKASKDLFQQVNQAMNYLTQQAGEKKQLELISSTRGLVQQLMNSMHAWIGRQYELKGLSAPEKISLIEASKTTEKIKMQEATENSWDYDYDRCNLEPEEDIVVQTSSANRIAPLFQFWFPSNPTQTPNRLCAPGSHCGSTLPMLEPGATNQDANSSASSSAINMNASVALGVLILLPLGILALKLLYDSWYKPKSATTRIDDAESFNTAQIQTADLLSIAQNQAEQLKEDYWQDHVDMINSDYEDLLKRAQKKIYDVEAMKDLYEELTDLLSDMENSSEYQLR</sequence>
<evidence type="ECO:0000313" key="3">
    <source>
        <dbReference type="Proteomes" id="UP000054869"/>
    </source>
</evidence>
<dbReference type="eggNOG" id="ENOG5030T1F">
    <property type="taxonomic scope" value="Bacteria"/>
</dbReference>
<dbReference type="Proteomes" id="UP000054869">
    <property type="component" value="Unassembled WGS sequence"/>
</dbReference>
<dbReference type="OrthoDB" id="5649692at2"/>
<keyword evidence="1" id="KW-0812">Transmembrane</keyword>
<evidence type="ECO:0000256" key="1">
    <source>
        <dbReference type="SAM" id="Phobius"/>
    </source>
</evidence>
<keyword evidence="1" id="KW-1133">Transmembrane helix</keyword>
<dbReference type="AlphaFoldDB" id="A0A0W0VF61"/>
<protein>
    <submittedName>
        <fullName evidence="2">Uncharacterized protein</fullName>
    </submittedName>
</protein>
<evidence type="ECO:0000313" key="2">
    <source>
        <dbReference type="EMBL" id="KTD18699.1"/>
    </source>
</evidence>
<proteinExistence type="predicted"/>
<dbReference type="EMBL" id="LNYI01000057">
    <property type="protein sequence ID" value="KTD18699.1"/>
    <property type="molecule type" value="Genomic_DNA"/>
</dbReference>